<dbReference type="RefSeq" id="WP_324716484.1">
    <property type="nucleotide sequence ID" value="NZ_CP141615.1"/>
</dbReference>
<dbReference type="NCBIfam" id="TIGR01552">
    <property type="entry name" value="phd_fam"/>
    <property type="match status" value="1"/>
</dbReference>
<keyword evidence="3" id="KW-1185">Reference proteome</keyword>
<name>A0ABZ1BYR5_9FIRM</name>
<evidence type="ECO:0000313" key="3">
    <source>
        <dbReference type="Proteomes" id="UP001332192"/>
    </source>
</evidence>
<sequence length="87" mass="9451">MERVAIRQLRDGLTTFLRRVRAGESLLITDRNTPIAQLTPVAPGHASLAGLVAQGWVDWGGGKPRGAARPARVREGRVSDLVVEARR</sequence>
<reference evidence="2 3" key="1">
    <citation type="journal article" date="2024" name="Front. Microbiol.">
        <title>Novel thermophilic genera Geochorda gen. nov. and Carboxydochorda gen. nov. from the deep terrestrial subsurface reveal the ecophysiological diversity in the class Limnochordia.</title>
        <authorList>
            <person name="Karnachuk O.V."/>
            <person name="Lukina A.P."/>
            <person name="Avakyan M.R."/>
            <person name="Kadnikov V.V."/>
            <person name="Begmatov S."/>
            <person name="Beletsky A.V."/>
            <person name="Vlasova K.G."/>
            <person name="Novikov A.A."/>
            <person name="Shcherbakova V.A."/>
            <person name="Mardanov A.V."/>
            <person name="Ravin N.V."/>
        </authorList>
    </citation>
    <scope>NUCLEOTIDE SEQUENCE [LARGE SCALE GENOMIC DNA]</scope>
    <source>
        <strain evidence="2 3">L945</strain>
    </source>
</reference>
<organism evidence="2 3">
    <name type="scientific">Carboxydichorda subterranea</name>
    <dbReference type="NCBI Taxonomy" id="3109565"/>
    <lineage>
        <taxon>Bacteria</taxon>
        <taxon>Bacillati</taxon>
        <taxon>Bacillota</taxon>
        <taxon>Limnochordia</taxon>
        <taxon>Limnochordales</taxon>
        <taxon>Geochordaceae</taxon>
        <taxon>Carboxydichorda</taxon>
    </lineage>
</organism>
<dbReference type="EMBL" id="CP141615">
    <property type="protein sequence ID" value="WRP17212.1"/>
    <property type="molecule type" value="Genomic_DNA"/>
</dbReference>
<comment type="similarity">
    <text evidence="1">Belongs to the phD/YefM antitoxin family.</text>
</comment>
<protein>
    <submittedName>
        <fullName evidence="2">Type II toxin-antitoxin system prevent-host-death family antitoxin</fullName>
    </submittedName>
</protein>
<dbReference type="Proteomes" id="UP001332192">
    <property type="component" value="Chromosome"/>
</dbReference>
<proteinExistence type="inferred from homology"/>
<dbReference type="SUPFAM" id="SSF143120">
    <property type="entry name" value="YefM-like"/>
    <property type="match status" value="1"/>
</dbReference>
<accession>A0ABZ1BYR5</accession>
<evidence type="ECO:0000256" key="1">
    <source>
        <dbReference type="ARBA" id="ARBA00009981"/>
    </source>
</evidence>
<evidence type="ECO:0000313" key="2">
    <source>
        <dbReference type="EMBL" id="WRP17212.1"/>
    </source>
</evidence>
<dbReference type="InterPro" id="IPR036165">
    <property type="entry name" value="YefM-like_sf"/>
</dbReference>
<gene>
    <name evidence="2" type="ORF">U7230_14185</name>
</gene>